<keyword evidence="3" id="KW-1133">Transmembrane helix</keyword>
<feature type="region of interest" description="Disordered" evidence="2">
    <location>
        <begin position="1"/>
        <end position="21"/>
    </location>
</feature>
<dbReference type="OrthoDB" id="4781at2759"/>
<accession>A0A9P5YAT1</accession>
<dbReference type="InterPro" id="IPR050546">
    <property type="entry name" value="Glycosyl_Hydrlase_16"/>
</dbReference>
<sequence length="443" mass="49717">MYSVAPSHKVERERPKSTMLSAKGPLQKPWIQSRDPHSRVAYFLTYGVMLIGVGLGVLRCYLGWFDVPLLQGPMCLVMDENFDSEDGIFGENGKFLREVDMSGFGNGQFEMTTASKNNSFVKDGHLYLAPTLTSDNLGEAAIEDGFVYNITGCTFNITHGLSYTSSSHATNVSVIGSDQDFDLEGYTRACSAVSNATTGQIINPVQSARLSTRRSASIKYGRVEVRAKIPTGDWLWPAIWMLPVDNTYGPWPLSGEIDIMEARGNGPRYPKQGTNWVRGSLNWGPVTWLNAVAKTFGAWPLRRGGYDKDFHTYALEWDEKFMRIYVDTRLNHMLALNMDKSFWDRGDFPPVVQNGSQTVILNNPWVNGTKAAPFDQPFYLILDVAVGGTNGWFPDGGNKPWLDGSQNAMGEFWKRKDEWLPTWPQTVEERALVIDSVKMWQKC</sequence>
<dbReference type="InterPro" id="IPR000757">
    <property type="entry name" value="Beta-glucanase-like"/>
</dbReference>
<organism evidence="5 6">
    <name type="scientific">Collybia nuda</name>
    <dbReference type="NCBI Taxonomy" id="64659"/>
    <lineage>
        <taxon>Eukaryota</taxon>
        <taxon>Fungi</taxon>
        <taxon>Dikarya</taxon>
        <taxon>Basidiomycota</taxon>
        <taxon>Agaricomycotina</taxon>
        <taxon>Agaricomycetes</taxon>
        <taxon>Agaricomycetidae</taxon>
        <taxon>Agaricales</taxon>
        <taxon>Tricholomatineae</taxon>
        <taxon>Clitocybaceae</taxon>
        <taxon>Collybia</taxon>
    </lineage>
</organism>
<evidence type="ECO:0000313" key="5">
    <source>
        <dbReference type="EMBL" id="KAF9466727.1"/>
    </source>
</evidence>
<reference evidence="5" key="1">
    <citation type="submission" date="2020-11" db="EMBL/GenBank/DDBJ databases">
        <authorList>
            <consortium name="DOE Joint Genome Institute"/>
            <person name="Ahrendt S."/>
            <person name="Riley R."/>
            <person name="Andreopoulos W."/>
            <person name="Labutti K."/>
            <person name="Pangilinan J."/>
            <person name="Ruiz-Duenas F.J."/>
            <person name="Barrasa J.M."/>
            <person name="Sanchez-Garcia M."/>
            <person name="Camarero S."/>
            <person name="Miyauchi S."/>
            <person name="Serrano A."/>
            <person name="Linde D."/>
            <person name="Babiker R."/>
            <person name="Drula E."/>
            <person name="Ayuso-Fernandez I."/>
            <person name="Pacheco R."/>
            <person name="Padilla G."/>
            <person name="Ferreira P."/>
            <person name="Barriuso J."/>
            <person name="Kellner H."/>
            <person name="Castanera R."/>
            <person name="Alfaro M."/>
            <person name="Ramirez L."/>
            <person name="Pisabarro A.G."/>
            <person name="Kuo A."/>
            <person name="Tritt A."/>
            <person name="Lipzen A."/>
            <person name="He G."/>
            <person name="Yan M."/>
            <person name="Ng V."/>
            <person name="Cullen D."/>
            <person name="Martin F."/>
            <person name="Rosso M.-N."/>
            <person name="Henrissat B."/>
            <person name="Hibbett D."/>
            <person name="Martinez A.T."/>
            <person name="Grigoriev I.V."/>
        </authorList>
    </citation>
    <scope>NUCLEOTIDE SEQUENCE</scope>
    <source>
        <strain evidence="5">CBS 247.69</strain>
    </source>
</reference>
<protein>
    <submittedName>
        <fullName evidence="5">Glycoside hydrolase family 16 protein</fullName>
    </submittedName>
</protein>
<proteinExistence type="inferred from homology"/>
<evidence type="ECO:0000256" key="3">
    <source>
        <dbReference type="SAM" id="Phobius"/>
    </source>
</evidence>
<keyword evidence="5" id="KW-0378">Hydrolase</keyword>
<dbReference type="PROSITE" id="PS51762">
    <property type="entry name" value="GH16_2"/>
    <property type="match status" value="1"/>
</dbReference>
<dbReference type="SUPFAM" id="SSF49899">
    <property type="entry name" value="Concanavalin A-like lectins/glucanases"/>
    <property type="match status" value="1"/>
</dbReference>
<dbReference type="Pfam" id="PF00722">
    <property type="entry name" value="Glyco_hydro_16"/>
    <property type="match status" value="1"/>
</dbReference>
<dbReference type="EMBL" id="MU150240">
    <property type="protein sequence ID" value="KAF9466727.1"/>
    <property type="molecule type" value="Genomic_DNA"/>
</dbReference>
<dbReference type="AlphaFoldDB" id="A0A9P5YAT1"/>
<evidence type="ECO:0000256" key="2">
    <source>
        <dbReference type="SAM" id="MobiDB-lite"/>
    </source>
</evidence>
<dbReference type="Gene3D" id="2.60.120.200">
    <property type="match status" value="1"/>
</dbReference>
<evidence type="ECO:0000256" key="1">
    <source>
        <dbReference type="ARBA" id="ARBA00006865"/>
    </source>
</evidence>
<name>A0A9P5YAT1_9AGAR</name>
<comment type="similarity">
    <text evidence="1">Belongs to the glycosyl hydrolase 16 family.</text>
</comment>
<evidence type="ECO:0000259" key="4">
    <source>
        <dbReference type="PROSITE" id="PS51762"/>
    </source>
</evidence>
<keyword evidence="6" id="KW-1185">Reference proteome</keyword>
<keyword evidence="3" id="KW-0812">Transmembrane</keyword>
<dbReference type="InterPro" id="IPR013320">
    <property type="entry name" value="ConA-like_dom_sf"/>
</dbReference>
<comment type="caution">
    <text evidence="5">The sequence shown here is derived from an EMBL/GenBank/DDBJ whole genome shotgun (WGS) entry which is preliminary data.</text>
</comment>
<gene>
    <name evidence="5" type="ORF">BDZ94DRAFT_1157520</name>
</gene>
<dbReference type="GO" id="GO:0005975">
    <property type="term" value="P:carbohydrate metabolic process"/>
    <property type="evidence" value="ECO:0007669"/>
    <property type="project" value="InterPro"/>
</dbReference>
<keyword evidence="3" id="KW-0472">Membrane</keyword>
<feature type="transmembrane region" description="Helical" evidence="3">
    <location>
        <begin position="40"/>
        <end position="64"/>
    </location>
</feature>
<feature type="domain" description="GH16" evidence="4">
    <location>
        <begin position="167"/>
        <end position="422"/>
    </location>
</feature>
<dbReference type="PANTHER" id="PTHR10963">
    <property type="entry name" value="GLYCOSYL HYDROLASE-RELATED"/>
    <property type="match status" value="1"/>
</dbReference>
<dbReference type="GO" id="GO:0004553">
    <property type="term" value="F:hydrolase activity, hydrolyzing O-glycosyl compounds"/>
    <property type="evidence" value="ECO:0007669"/>
    <property type="project" value="InterPro"/>
</dbReference>
<dbReference type="Proteomes" id="UP000807353">
    <property type="component" value="Unassembled WGS sequence"/>
</dbReference>
<dbReference type="PANTHER" id="PTHR10963:SF55">
    <property type="entry name" value="GLYCOSIDE HYDROLASE FAMILY 16 PROTEIN"/>
    <property type="match status" value="1"/>
</dbReference>
<evidence type="ECO:0000313" key="6">
    <source>
        <dbReference type="Proteomes" id="UP000807353"/>
    </source>
</evidence>